<dbReference type="EMBL" id="JAABOJ010000005">
    <property type="protein sequence ID" value="KAF3286970.1"/>
    <property type="molecule type" value="Genomic_DNA"/>
</dbReference>
<dbReference type="AlphaFoldDB" id="A0A7C8VE34"/>
<name>A0A7C8VE34_ORBOL</name>
<dbReference type="Proteomes" id="UP000474640">
    <property type="component" value="Unassembled WGS sequence"/>
</dbReference>
<gene>
    <name evidence="2" type="ORF">TWF970_008801</name>
</gene>
<proteinExistence type="predicted"/>
<feature type="region of interest" description="Disordered" evidence="1">
    <location>
        <begin position="1"/>
        <end position="77"/>
    </location>
</feature>
<evidence type="ECO:0000256" key="1">
    <source>
        <dbReference type="SAM" id="MobiDB-lite"/>
    </source>
</evidence>
<dbReference type="OrthoDB" id="10429534at2759"/>
<feature type="compositionally biased region" description="Basic and acidic residues" evidence="1">
    <location>
        <begin position="1"/>
        <end position="11"/>
    </location>
</feature>
<accession>A0A7C8VE34</accession>
<protein>
    <submittedName>
        <fullName evidence="2">Uncharacterized protein</fullName>
    </submittedName>
</protein>
<sequence>MDKQDPDRSAIDTEGCSPGGPGRASPRERISPEQKYSPPPATEPTQTFHEDGMCKSKPQKNYNVSKNNDRWKQKGPARWTKGISARNLSNFARDVIFDHEFEIFDTNVAE</sequence>
<reference evidence="2 3" key="1">
    <citation type="submission" date="2020-01" db="EMBL/GenBank/DDBJ databases">
        <authorList>
            <person name="Palmer J.M."/>
        </authorList>
    </citation>
    <scope>NUCLEOTIDE SEQUENCE [LARGE SCALE GENOMIC DNA]</scope>
    <source>
        <strain evidence="2 3">TWF970</strain>
    </source>
</reference>
<evidence type="ECO:0000313" key="2">
    <source>
        <dbReference type="EMBL" id="KAF3286970.1"/>
    </source>
</evidence>
<organism evidence="2 3">
    <name type="scientific">Orbilia oligospora</name>
    <name type="common">Nematode-trapping fungus</name>
    <name type="synonym">Arthrobotrys oligospora</name>
    <dbReference type="NCBI Taxonomy" id="2813651"/>
    <lineage>
        <taxon>Eukaryota</taxon>
        <taxon>Fungi</taxon>
        <taxon>Dikarya</taxon>
        <taxon>Ascomycota</taxon>
        <taxon>Pezizomycotina</taxon>
        <taxon>Orbiliomycetes</taxon>
        <taxon>Orbiliales</taxon>
        <taxon>Orbiliaceae</taxon>
        <taxon>Orbilia</taxon>
    </lineage>
</organism>
<evidence type="ECO:0000313" key="3">
    <source>
        <dbReference type="Proteomes" id="UP000474640"/>
    </source>
</evidence>
<comment type="caution">
    <text evidence="2">The sequence shown here is derived from an EMBL/GenBank/DDBJ whole genome shotgun (WGS) entry which is preliminary data.</text>
</comment>